<dbReference type="GO" id="GO:0034702">
    <property type="term" value="C:monoatomic ion channel complex"/>
    <property type="evidence" value="ECO:0007669"/>
    <property type="project" value="UniProtKB-KW"/>
</dbReference>
<dbReference type="Gene3D" id="2.60.120.10">
    <property type="entry name" value="Jelly Rolls"/>
    <property type="match status" value="1"/>
</dbReference>
<keyword evidence="6 13" id="KW-0631">Potassium channel</keyword>
<keyword evidence="7 13" id="KW-0851">Voltage-gated channel</keyword>
<dbReference type="InterPro" id="IPR018490">
    <property type="entry name" value="cNMP-bd_dom_sf"/>
</dbReference>
<dbReference type="EMBL" id="JBEAFC010000007">
    <property type="protein sequence ID" value="KAL1547758.1"/>
    <property type="molecule type" value="Genomic_DNA"/>
</dbReference>
<evidence type="ECO:0000256" key="12">
    <source>
        <dbReference type="ARBA" id="ARBA00023303"/>
    </source>
</evidence>
<keyword evidence="11" id="KW-0472">Membrane</keyword>
<dbReference type="PANTHER" id="PTHR45743:SF2">
    <property type="entry name" value="POTASSIUM CHANNEL AKT1"/>
    <property type="match status" value="1"/>
</dbReference>
<dbReference type="Proteomes" id="UP001567538">
    <property type="component" value="Unassembled WGS sequence"/>
</dbReference>
<reference evidence="16 17" key="1">
    <citation type="submission" date="2024-06" db="EMBL/GenBank/DDBJ databases">
        <title>A chromosome level genome sequence of Diviner's sage (Salvia divinorum).</title>
        <authorList>
            <person name="Ford S.A."/>
            <person name="Ro D.-K."/>
            <person name="Ness R.W."/>
            <person name="Phillips M.A."/>
        </authorList>
    </citation>
    <scope>NUCLEOTIDE SEQUENCE [LARGE SCALE GENOMIC DNA]</scope>
    <source>
        <strain evidence="16">SAF-2024a</strain>
        <tissue evidence="16">Leaf</tissue>
    </source>
</reference>
<evidence type="ECO:0000256" key="11">
    <source>
        <dbReference type="ARBA" id="ARBA00023136"/>
    </source>
</evidence>
<keyword evidence="10 13" id="KW-0406">Ion transport</keyword>
<dbReference type="FunFam" id="2.60.120.10:FF:000074">
    <property type="entry name" value="Potassium channel KAT2"/>
    <property type="match status" value="1"/>
</dbReference>
<comment type="subcellular location">
    <subcellularLocation>
        <location evidence="1 13">Membrane</location>
        <topology evidence="1 13">Multi-pass membrane protein</topology>
    </subcellularLocation>
</comment>
<feature type="compositionally biased region" description="Low complexity" evidence="14">
    <location>
        <begin position="265"/>
        <end position="285"/>
    </location>
</feature>
<protein>
    <recommendedName>
        <fullName evidence="13">Potassium channel</fullName>
    </recommendedName>
</protein>
<name>A0ABD1GXA8_SALDI</name>
<feature type="domain" description="Cyclic nucleotide-binding" evidence="15">
    <location>
        <begin position="81"/>
        <end position="200"/>
    </location>
</feature>
<feature type="region of interest" description="Disordered" evidence="14">
    <location>
        <begin position="263"/>
        <end position="285"/>
    </location>
</feature>
<evidence type="ECO:0000256" key="3">
    <source>
        <dbReference type="ARBA" id="ARBA00022448"/>
    </source>
</evidence>
<evidence type="ECO:0000256" key="9">
    <source>
        <dbReference type="ARBA" id="ARBA00022989"/>
    </source>
</evidence>
<dbReference type="PROSITE" id="PS50042">
    <property type="entry name" value="CNMP_BINDING_3"/>
    <property type="match status" value="1"/>
</dbReference>
<sequence length="285" mass="32146">MIDITMNAKNYRETVQAAMSFAQRNRLPSHLEEQMISHLTLNFRTNLEGLQQKVILDSLPNAIRTSISHHHFHSVIDKVYLFHGVSDGLLFQLVREMKAEYFAPNKDVILQNDVPTDFYIIVSGAVELLVMKNEAQVVVGEARKGELFGEIGVVCFKHQLFTVRTKRLTQLLRLDRTMFLKIVEGYPDDGATIMNHFIQHLNDPGMEQLLEGISIDNLIARGREYLKVAEQTRDVPSSRDDVLLSSVVPDAVLETGESSSSAVVAPWSRSQSQSRSPAWSRGMLP</sequence>
<keyword evidence="8 13" id="KW-0630">Potassium</keyword>
<keyword evidence="16" id="KW-0808">Transferase</keyword>
<evidence type="ECO:0000256" key="14">
    <source>
        <dbReference type="SAM" id="MobiDB-lite"/>
    </source>
</evidence>
<evidence type="ECO:0000256" key="7">
    <source>
        <dbReference type="ARBA" id="ARBA00022882"/>
    </source>
</evidence>
<keyword evidence="16" id="KW-0418">Kinase</keyword>
<dbReference type="AlphaFoldDB" id="A0ABD1GXA8"/>
<evidence type="ECO:0000313" key="17">
    <source>
        <dbReference type="Proteomes" id="UP001567538"/>
    </source>
</evidence>
<accession>A0ABD1GXA8</accession>
<comment type="caution">
    <text evidence="16">The sequence shown here is derived from an EMBL/GenBank/DDBJ whole genome shotgun (WGS) entry which is preliminary data.</text>
</comment>
<comment type="function">
    <text evidence="13">Potassium channel.</text>
</comment>
<dbReference type="SUPFAM" id="SSF51206">
    <property type="entry name" value="cAMP-binding domain-like"/>
    <property type="match status" value="1"/>
</dbReference>
<keyword evidence="4 13" id="KW-0633">Potassium transport</keyword>
<organism evidence="16 17">
    <name type="scientific">Salvia divinorum</name>
    <name type="common">Maria pastora</name>
    <name type="synonym">Diviner's sage</name>
    <dbReference type="NCBI Taxonomy" id="28513"/>
    <lineage>
        <taxon>Eukaryota</taxon>
        <taxon>Viridiplantae</taxon>
        <taxon>Streptophyta</taxon>
        <taxon>Embryophyta</taxon>
        <taxon>Tracheophyta</taxon>
        <taxon>Spermatophyta</taxon>
        <taxon>Magnoliopsida</taxon>
        <taxon>eudicotyledons</taxon>
        <taxon>Gunneridae</taxon>
        <taxon>Pentapetalae</taxon>
        <taxon>asterids</taxon>
        <taxon>lamiids</taxon>
        <taxon>Lamiales</taxon>
        <taxon>Lamiaceae</taxon>
        <taxon>Nepetoideae</taxon>
        <taxon>Mentheae</taxon>
        <taxon>Salviinae</taxon>
        <taxon>Salvia</taxon>
        <taxon>Salvia subgen. Calosphace</taxon>
    </lineage>
</organism>
<evidence type="ECO:0000256" key="5">
    <source>
        <dbReference type="ARBA" id="ARBA00022692"/>
    </source>
</evidence>
<dbReference type="Pfam" id="PF00027">
    <property type="entry name" value="cNMP_binding"/>
    <property type="match status" value="1"/>
</dbReference>
<dbReference type="InterPro" id="IPR045319">
    <property type="entry name" value="KAT/AKT"/>
</dbReference>
<dbReference type="PANTHER" id="PTHR45743">
    <property type="entry name" value="POTASSIUM CHANNEL AKT1"/>
    <property type="match status" value="1"/>
</dbReference>
<gene>
    <name evidence="16" type="primary">AKT1</name>
    <name evidence="16" type="ORF">AAHA92_16076</name>
</gene>
<keyword evidence="5" id="KW-0812">Transmembrane</keyword>
<dbReference type="CDD" id="cd00038">
    <property type="entry name" value="CAP_ED"/>
    <property type="match status" value="1"/>
</dbReference>
<evidence type="ECO:0000256" key="13">
    <source>
        <dbReference type="RuleBase" id="RU369015"/>
    </source>
</evidence>
<evidence type="ECO:0000256" key="8">
    <source>
        <dbReference type="ARBA" id="ARBA00022958"/>
    </source>
</evidence>
<dbReference type="SMART" id="SM00100">
    <property type="entry name" value="cNMP"/>
    <property type="match status" value="1"/>
</dbReference>
<evidence type="ECO:0000256" key="6">
    <source>
        <dbReference type="ARBA" id="ARBA00022826"/>
    </source>
</evidence>
<keyword evidence="9" id="KW-1133">Transmembrane helix</keyword>
<keyword evidence="12 13" id="KW-0407">Ion channel</keyword>
<keyword evidence="3 13" id="KW-0813">Transport</keyword>
<dbReference type="Gene3D" id="1.10.287.630">
    <property type="entry name" value="Helix hairpin bin"/>
    <property type="match status" value="1"/>
</dbReference>
<dbReference type="InterPro" id="IPR014710">
    <property type="entry name" value="RmlC-like_jellyroll"/>
</dbReference>
<dbReference type="InterPro" id="IPR000595">
    <property type="entry name" value="cNMP-bd_dom"/>
</dbReference>
<keyword evidence="17" id="KW-1185">Reference proteome</keyword>
<evidence type="ECO:0000256" key="2">
    <source>
        <dbReference type="ARBA" id="ARBA00007929"/>
    </source>
</evidence>
<evidence type="ECO:0000259" key="15">
    <source>
        <dbReference type="PROSITE" id="PS50042"/>
    </source>
</evidence>
<dbReference type="GO" id="GO:0016301">
    <property type="term" value="F:kinase activity"/>
    <property type="evidence" value="ECO:0007669"/>
    <property type="project" value="UniProtKB-KW"/>
</dbReference>
<evidence type="ECO:0000256" key="1">
    <source>
        <dbReference type="ARBA" id="ARBA00004141"/>
    </source>
</evidence>
<comment type="similarity">
    <text evidence="2 13">Belongs to the potassium channel family. Plant (TC 1.A.1.4) subfamily.</text>
</comment>
<comment type="subunit">
    <text evidence="13">The potassium channel is composed of a homo- or heterotetrameric complex of pore-forming subunits.</text>
</comment>
<evidence type="ECO:0000256" key="4">
    <source>
        <dbReference type="ARBA" id="ARBA00022538"/>
    </source>
</evidence>
<proteinExistence type="inferred from homology"/>
<dbReference type="GO" id="GO:0005249">
    <property type="term" value="F:voltage-gated potassium channel activity"/>
    <property type="evidence" value="ECO:0007669"/>
    <property type="project" value="UniProtKB-UniRule"/>
</dbReference>
<comment type="domain">
    <text evidence="13">The segment S4 is probably the voltage-sensor and is characterized by a series of positively charged amino acids. The pore-forming region H5 is enclosed by the transmembrane segments S5 and S6 in the Shaker-type (1P/6TM) and contains the GYGD signature motif which seems to be involved in potassium selectivity.</text>
</comment>
<evidence type="ECO:0000256" key="10">
    <source>
        <dbReference type="ARBA" id="ARBA00023065"/>
    </source>
</evidence>
<evidence type="ECO:0000313" key="16">
    <source>
        <dbReference type="EMBL" id="KAL1547758.1"/>
    </source>
</evidence>